<dbReference type="GO" id="GO:0032259">
    <property type="term" value="P:methylation"/>
    <property type="evidence" value="ECO:0007669"/>
    <property type="project" value="UniProtKB-KW"/>
</dbReference>
<organism evidence="2 3">
    <name type="scientific">Gemmobacter caeni</name>
    <dbReference type="NCBI Taxonomy" id="589035"/>
    <lineage>
        <taxon>Bacteria</taxon>
        <taxon>Pseudomonadati</taxon>
        <taxon>Pseudomonadota</taxon>
        <taxon>Alphaproteobacteria</taxon>
        <taxon>Rhodobacterales</taxon>
        <taxon>Paracoccaceae</taxon>
        <taxon>Gemmobacter</taxon>
    </lineage>
</organism>
<evidence type="ECO:0000259" key="1">
    <source>
        <dbReference type="Pfam" id="PF13649"/>
    </source>
</evidence>
<dbReference type="EMBL" id="QBKP01000001">
    <property type="protein sequence ID" value="PTX53418.1"/>
    <property type="molecule type" value="Genomic_DNA"/>
</dbReference>
<evidence type="ECO:0000313" key="3">
    <source>
        <dbReference type="Proteomes" id="UP000244224"/>
    </source>
</evidence>
<dbReference type="Gene3D" id="3.40.50.150">
    <property type="entry name" value="Vaccinia Virus protein VP39"/>
    <property type="match status" value="1"/>
</dbReference>
<dbReference type="InterPro" id="IPR041698">
    <property type="entry name" value="Methyltransf_25"/>
</dbReference>
<feature type="domain" description="Methyltransferase" evidence="1">
    <location>
        <begin position="45"/>
        <end position="138"/>
    </location>
</feature>
<keyword evidence="3" id="KW-1185">Reference proteome</keyword>
<accession>A0A2T6BBH8</accession>
<dbReference type="Proteomes" id="UP000244224">
    <property type="component" value="Unassembled WGS sequence"/>
</dbReference>
<dbReference type="SUPFAM" id="SSF53335">
    <property type="entry name" value="S-adenosyl-L-methionine-dependent methyltransferases"/>
    <property type="match status" value="1"/>
</dbReference>
<keyword evidence="2" id="KW-0489">Methyltransferase</keyword>
<reference evidence="2 3" key="1">
    <citation type="submission" date="2018-04" db="EMBL/GenBank/DDBJ databases">
        <title>Genomic Encyclopedia of Archaeal and Bacterial Type Strains, Phase II (KMG-II): from individual species to whole genera.</title>
        <authorList>
            <person name="Goeker M."/>
        </authorList>
    </citation>
    <scope>NUCLEOTIDE SEQUENCE [LARGE SCALE GENOMIC DNA]</scope>
    <source>
        <strain evidence="2 3">DSM 21823</strain>
    </source>
</reference>
<dbReference type="CDD" id="cd02440">
    <property type="entry name" value="AdoMet_MTases"/>
    <property type="match status" value="1"/>
</dbReference>
<dbReference type="GO" id="GO:0008168">
    <property type="term" value="F:methyltransferase activity"/>
    <property type="evidence" value="ECO:0007669"/>
    <property type="project" value="UniProtKB-KW"/>
</dbReference>
<dbReference type="OrthoDB" id="213472at2"/>
<dbReference type="RefSeq" id="WP_108127098.1">
    <property type="nucleotide sequence ID" value="NZ_QBKP01000001.1"/>
</dbReference>
<keyword evidence="2" id="KW-0808">Transferase</keyword>
<sequence length="221" mass="24092">MSVFTDPDTVARYTEGPARLVPGLRDLHRMTALLLAEHAGEGAGILVLGAGGGQELDLFARYRADWRFVGVDPSAEMLTLARQVTRDHAGRIGWHEGYIDDAPPGPFEGATCLLTLHFLPREERLRTLIELHRRLKPGAPLIVAHHSVSEAGRALWLRRYADFAASNGVPPESARTAAAAIAERLPLLSPTEDEALLQEAGFTDVGLFYAGFTFRGWVATT</sequence>
<gene>
    <name evidence="2" type="ORF">C8N34_101334</name>
</gene>
<name>A0A2T6BBH8_9RHOB</name>
<comment type="caution">
    <text evidence="2">The sequence shown here is derived from an EMBL/GenBank/DDBJ whole genome shotgun (WGS) entry which is preliminary data.</text>
</comment>
<dbReference type="AlphaFoldDB" id="A0A2T6BBH8"/>
<protein>
    <submittedName>
        <fullName evidence="2">tRNA (Cmo5U34)-methyltransferase</fullName>
    </submittedName>
</protein>
<proteinExistence type="predicted"/>
<dbReference type="Pfam" id="PF13649">
    <property type="entry name" value="Methyltransf_25"/>
    <property type="match status" value="1"/>
</dbReference>
<evidence type="ECO:0000313" key="2">
    <source>
        <dbReference type="EMBL" id="PTX53418.1"/>
    </source>
</evidence>
<dbReference type="InterPro" id="IPR029063">
    <property type="entry name" value="SAM-dependent_MTases_sf"/>
</dbReference>